<gene>
    <name evidence="11" type="ORF">Q0590_32315</name>
</gene>
<dbReference type="PANTHER" id="PTHR30413:SF8">
    <property type="entry name" value="TRANSPORT PERMEASE PROTEIN"/>
    <property type="match status" value="1"/>
</dbReference>
<dbReference type="PANTHER" id="PTHR30413">
    <property type="entry name" value="INNER MEMBRANE TRANSPORT PERMEASE"/>
    <property type="match status" value="1"/>
</dbReference>
<dbReference type="PROSITE" id="PS51012">
    <property type="entry name" value="ABC_TM2"/>
    <property type="match status" value="1"/>
</dbReference>
<keyword evidence="5" id="KW-0997">Cell inner membrane</keyword>
<keyword evidence="3 9" id="KW-0813">Transport</keyword>
<feature type="transmembrane region" description="Helical" evidence="9">
    <location>
        <begin position="148"/>
        <end position="178"/>
    </location>
</feature>
<evidence type="ECO:0000256" key="4">
    <source>
        <dbReference type="ARBA" id="ARBA00022475"/>
    </source>
</evidence>
<accession>A0ABT8RFX6</accession>
<keyword evidence="7 9" id="KW-1133">Transmembrane helix</keyword>
<evidence type="ECO:0000256" key="5">
    <source>
        <dbReference type="ARBA" id="ARBA00022519"/>
    </source>
</evidence>
<evidence type="ECO:0000313" key="12">
    <source>
        <dbReference type="Proteomes" id="UP001168528"/>
    </source>
</evidence>
<dbReference type="InterPro" id="IPR000412">
    <property type="entry name" value="ABC_2_transport"/>
</dbReference>
<dbReference type="EMBL" id="JAUKPO010000040">
    <property type="protein sequence ID" value="MDO1451004.1"/>
    <property type="molecule type" value="Genomic_DNA"/>
</dbReference>
<dbReference type="Pfam" id="PF01061">
    <property type="entry name" value="ABC2_membrane"/>
    <property type="match status" value="1"/>
</dbReference>
<comment type="caution">
    <text evidence="11">The sequence shown here is derived from an EMBL/GenBank/DDBJ whole genome shotgun (WGS) entry which is preliminary data.</text>
</comment>
<evidence type="ECO:0000256" key="7">
    <source>
        <dbReference type="ARBA" id="ARBA00022989"/>
    </source>
</evidence>
<organism evidence="11 12">
    <name type="scientific">Rhodocytophaga aerolata</name>
    <dbReference type="NCBI Taxonomy" id="455078"/>
    <lineage>
        <taxon>Bacteria</taxon>
        <taxon>Pseudomonadati</taxon>
        <taxon>Bacteroidota</taxon>
        <taxon>Cytophagia</taxon>
        <taxon>Cytophagales</taxon>
        <taxon>Rhodocytophagaceae</taxon>
        <taxon>Rhodocytophaga</taxon>
    </lineage>
</organism>
<reference evidence="11" key="1">
    <citation type="submission" date="2023-07" db="EMBL/GenBank/DDBJ databases">
        <title>The genome sequence of Rhodocytophaga aerolata KACC 12507.</title>
        <authorList>
            <person name="Zhang X."/>
        </authorList>
    </citation>
    <scope>NUCLEOTIDE SEQUENCE</scope>
    <source>
        <strain evidence="11">KACC 12507</strain>
    </source>
</reference>
<comment type="similarity">
    <text evidence="2 9">Belongs to the ABC-2 integral membrane protein family.</text>
</comment>
<evidence type="ECO:0000256" key="2">
    <source>
        <dbReference type="ARBA" id="ARBA00007783"/>
    </source>
</evidence>
<protein>
    <recommendedName>
        <fullName evidence="9">Transport permease protein</fullName>
    </recommendedName>
</protein>
<feature type="transmembrane region" description="Helical" evidence="9">
    <location>
        <begin position="223"/>
        <end position="241"/>
    </location>
</feature>
<feature type="domain" description="ABC transmembrane type-2" evidence="10">
    <location>
        <begin position="75"/>
        <end position="300"/>
    </location>
</feature>
<evidence type="ECO:0000256" key="8">
    <source>
        <dbReference type="ARBA" id="ARBA00023136"/>
    </source>
</evidence>
<evidence type="ECO:0000256" key="1">
    <source>
        <dbReference type="ARBA" id="ARBA00004429"/>
    </source>
</evidence>
<feature type="transmembrane region" description="Helical" evidence="9">
    <location>
        <begin position="190"/>
        <end position="211"/>
    </location>
</feature>
<evidence type="ECO:0000259" key="10">
    <source>
        <dbReference type="PROSITE" id="PS51012"/>
    </source>
</evidence>
<evidence type="ECO:0000313" key="11">
    <source>
        <dbReference type="EMBL" id="MDO1451004.1"/>
    </source>
</evidence>
<proteinExistence type="inferred from homology"/>
<dbReference type="InterPro" id="IPR013525">
    <property type="entry name" value="ABC2_TM"/>
</dbReference>
<evidence type="ECO:0000256" key="9">
    <source>
        <dbReference type="RuleBase" id="RU361157"/>
    </source>
</evidence>
<feature type="transmembrane region" description="Helical" evidence="9">
    <location>
        <begin position="81"/>
        <end position="103"/>
    </location>
</feature>
<feature type="transmembrane region" description="Helical" evidence="9">
    <location>
        <begin position="109"/>
        <end position="127"/>
    </location>
</feature>
<keyword evidence="12" id="KW-1185">Reference proteome</keyword>
<dbReference type="InterPro" id="IPR047817">
    <property type="entry name" value="ABC2_TM_bact-type"/>
</dbReference>
<keyword evidence="4 9" id="KW-1003">Cell membrane</keyword>
<keyword evidence="6 9" id="KW-0812">Transmembrane</keyword>
<feature type="transmembrane region" description="Helical" evidence="9">
    <location>
        <begin position="279"/>
        <end position="297"/>
    </location>
</feature>
<dbReference type="Proteomes" id="UP001168528">
    <property type="component" value="Unassembled WGS sequence"/>
</dbReference>
<comment type="subcellular location">
    <subcellularLocation>
        <location evidence="1">Cell inner membrane</location>
        <topology evidence="1">Multi-pass membrane protein</topology>
    </subcellularLocation>
    <subcellularLocation>
        <location evidence="9">Cell membrane</location>
        <topology evidence="9">Multi-pass membrane protein</topology>
    </subcellularLocation>
</comment>
<dbReference type="PRINTS" id="PR00164">
    <property type="entry name" value="ABC2TRNSPORT"/>
</dbReference>
<dbReference type="RefSeq" id="WP_302041804.1">
    <property type="nucleotide sequence ID" value="NZ_JAUKPO010000040.1"/>
</dbReference>
<keyword evidence="8 9" id="KW-0472">Membrane</keyword>
<name>A0ABT8RFX6_9BACT</name>
<sequence length="308" mass="34944">MILLESYKMEYSVKENKDIESSVPLSSTEPEEWTMEIKSNPGLFDLNLKELWRYRDLISLIVKRDFVSAYKQTVLGPVWHFAEPMVTTLTYAFIFGGIANISTDGLPRILFYLSGIMLWTYFSNCLLNTSSTFNANAHIFGKVYFPRLVMPITTTISSMIALGMQFILFILLVLFYYVRGENINTNIYALLTPLLVIMIAGTGLGLGMLLSSVTNKYRDIAKLVGVSMRLLMFATPIIYPLSKVPDKYKPIIMLNPMTSIVETFRYGWLGTGSFSWNNLGYSLIFMLVSLFFGILAFNKVQKTAIDTI</sequence>
<evidence type="ECO:0000256" key="6">
    <source>
        <dbReference type="ARBA" id="ARBA00022692"/>
    </source>
</evidence>
<evidence type="ECO:0000256" key="3">
    <source>
        <dbReference type="ARBA" id="ARBA00022448"/>
    </source>
</evidence>